<evidence type="ECO:0000313" key="2">
    <source>
        <dbReference type="EMBL" id="MJX48905.1"/>
    </source>
</evidence>
<dbReference type="AlphaFoldDB" id="A0A3R0Q3W0"/>
<dbReference type="EMBL" id="RTRY01000022">
    <property type="protein sequence ID" value="MJX48905.1"/>
    <property type="molecule type" value="Genomic_DNA"/>
</dbReference>
<dbReference type="Proteomes" id="UP000885264">
    <property type="component" value="Unassembled WGS sequence"/>
</dbReference>
<feature type="domain" description="KAP NTPase" evidence="1">
    <location>
        <begin position="16"/>
        <end position="317"/>
    </location>
</feature>
<sequence>MEHTEITFEYRDEFNRKPIAENLIELLDSDIDISPMIIDGMWGTGKTEFCHKIINKMKSRDSKVIYIDAFSDDHADSPLLTILSSIISLIPTENNSRTDFIKKAIPALRFVGKTAMKASVSWFLKQEADKVAEDFQEAVHEISNKAIDNTVETILNDHIESQKNINSLKEALNTLSNGEKITIFIDELDRCKPNFAVSILECIKHIFDLSNVNFVLITNTHQLIASINHVYGASVDAKKYLDKFIKFSYYLPERSKTDYDADILASQIHWETLASEKEDLIKIKDNYERDMNYLIECNSLSLRDTEKLARYLEILQKIDSGKIGDIYYGPALAKLIAVYIFCFNTKTAINALNNKSKLLDILKTFNLEKFNFQLNTDETPNIIIALFNIFKDHQDMSSIHTDLNEEIIRNWTIYMSRNAGAPASNLLRTFNQTINKLLLK</sequence>
<organism evidence="2">
    <name type="scientific">Salmonella enterica</name>
    <name type="common">Salmonella choleraesuis</name>
    <dbReference type="NCBI Taxonomy" id="28901"/>
    <lineage>
        <taxon>Bacteria</taxon>
        <taxon>Pseudomonadati</taxon>
        <taxon>Pseudomonadota</taxon>
        <taxon>Gammaproteobacteria</taxon>
        <taxon>Enterobacterales</taxon>
        <taxon>Enterobacteriaceae</taxon>
        <taxon>Salmonella</taxon>
    </lineage>
</organism>
<proteinExistence type="predicted"/>
<dbReference type="Gene3D" id="3.40.50.300">
    <property type="entry name" value="P-loop containing nucleotide triphosphate hydrolases"/>
    <property type="match status" value="1"/>
</dbReference>
<dbReference type="SUPFAM" id="SSF52540">
    <property type="entry name" value="P-loop containing nucleoside triphosphate hydrolases"/>
    <property type="match status" value="1"/>
</dbReference>
<dbReference type="InterPro" id="IPR011646">
    <property type="entry name" value="KAP_P-loop"/>
</dbReference>
<comment type="caution">
    <text evidence="2">The sequence shown here is derived from an EMBL/GenBank/DDBJ whole genome shotgun (WGS) entry which is preliminary data.</text>
</comment>
<dbReference type="Pfam" id="PF07693">
    <property type="entry name" value="KAP_NTPase"/>
    <property type="match status" value="1"/>
</dbReference>
<dbReference type="InterPro" id="IPR027417">
    <property type="entry name" value="P-loop_NTPase"/>
</dbReference>
<reference evidence="2" key="1">
    <citation type="submission" date="2018-07" db="EMBL/GenBank/DDBJ databases">
        <authorList>
            <consortium name="GenomeTrakr network: Whole genome sequencing for foodborne pathogen traceback"/>
        </authorList>
    </citation>
    <scope>NUCLEOTIDE SEQUENCE [LARGE SCALE GENOMIC DNA]</scope>
    <source>
        <strain evidence="2">FDA00013282</strain>
    </source>
</reference>
<protein>
    <submittedName>
        <fullName evidence="2">NTPase</fullName>
    </submittedName>
</protein>
<name>A0A3R0Q3W0_SALER</name>
<gene>
    <name evidence="2" type="ORF">DTA53_19055</name>
</gene>
<evidence type="ECO:0000259" key="1">
    <source>
        <dbReference type="Pfam" id="PF07693"/>
    </source>
</evidence>
<accession>A0A3R0Q3W0</accession>